<keyword evidence="1" id="KW-1133">Transmembrane helix</keyword>
<evidence type="ECO:0000256" key="1">
    <source>
        <dbReference type="SAM" id="Phobius"/>
    </source>
</evidence>
<sequence>MALIIATSLIAFVSVYFGIYLEKGKGYGFWIFCFALATFILAYWQGIDAKNSEIEVKDRDIALLEEVIKSKDEIINQYKGNAENLVISTQPFYRGSETWYRFKIEVGPNDNLNDVVVKYFPPEQIKQSMRNGIMTEETFNFYKSENIGNLSHNGWQYFGEPFTLAFGESIYYRFHINTRKDMYWYTLVSYKGPEPFLLSARKLFRLEYYGTDTITDRKILQNMGKSESDTFFYKKSDFFPVDSFIPTGFPINVSNEQYFWDHNPE</sequence>
<name>A0A2G0CB73_9BACT</name>
<keyword evidence="1" id="KW-0472">Membrane</keyword>
<protein>
    <submittedName>
        <fullName evidence="2">Uncharacterized protein</fullName>
    </submittedName>
</protein>
<organism evidence="2 3">
    <name type="scientific">Neolewinella marina</name>
    <dbReference type="NCBI Taxonomy" id="438751"/>
    <lineage>
        <taxon>Bacteria</taxon>
        <taxon>Pseudomonadati</taxon>
        <taxon>Bacteroidota</taxon>
        <taxon>Saprospiria</taxon>
        <taxon>Saprospirales</taxon>
        <taxon>Lewinellaceae</taxon>
        <taxon>Neolewinella</taxon>
    </lineage>
</organism>
<dbReference type="EMBL" id="PDLO01000010">
    <property type="protein sequence ID" value="PHK97212.1"/>
    <property type="molecule type" value="Genomic_DNA"/>
</dbReference>
<proteinExistence type="predicted"/>
<dbReference type="AlphaFoldDB" id="A0A2G0CB73"/>
<dbReference type="RefSeq" id="WP_099107723.1">
    <property type="nucleotide sequence ID" value="NZ_JAATJF010000006.1"/>
</dbReference>
<keyword evidence="3" id="KW-1185">Reference proteome</keyword>
<evidence type="ECO:0000313" key="2">
    <source>
        <dbReference type="EMBL" id="PHK97212.1"/>
    </source>
</evidence>
<gene>
    <name evidence="2" type="ORF">CGL56_16660</name>
</gene>
<keyword evidence="1" id="KW-0812">Transmembrane</keyword>
<dbReference type="Proteomes" id="UP000226437">
    <property type="component" value="Unassembled WGS sequence"/>
</dbReference>
<feature type="transmembrane region" description="Helical" evidence="1">
    <location>
        <begin position="27"/>
        <end position="44"/>
    </location>
</feature>
<reference evidence="2 3" key="1">
    <citation type="submission" date="2017-10" db="EMBL/GenBank/DDBJ databases">
        <title>The draft genome sequence of Lewinella marina KCTC 32374.</title>
        <authorList>
            <person name="Wang K."/>
        </authorList>
    </citation>
    <scope>NUCLEOTIDE SEQUENCE [LARGE SCALE GENOMIC DNA]</scope>
    <source>
        <strain evidence="2 3">MKG-38</strain>
    </source>
</reference>
<accession>A0A2G0CB73</accession>
<evidence type="ECO:0000313" key="3">
    <source>
        <dbReference type="Proteomes" id="UP000226437"/>
    </source>
</evidence>
<comment type="caution">
    <text evidence="2">The sequence shown here is derived from an EMBL/GenBank/DDBJ whole genome shotgun (WGS) entry which is preliminary data.</text>
</comment>